<evidence type="ECO:0000256" key="5">
    <source>
        <dbReference type="ARBA" id="ARBA00036066"/>
    </source>
</evidence>
<dbReference type="EC" id="1.1.99.2" evidence="7"/>
<evidence type="ECO:0000256" key="1">
    <source>
        <dbReference type="ARBA" id="ARBA00001974"/>
    </source>
</evidence>
<evidence type="ECO:0000256" key="8">
    <source>
        <dbReference type="ARBA" id="ARBA00041137"/>
    </source>
</evidence>
<gene>
    <name evidence="10" type="ORF">KP509_24G022900</name>
</gene>
<reference evidence="10" key="1">
    <citation type="submission" date="2021-08" db="EMBL/GenBank/DDBJ databases">
        <title>WGS assembly of Ceratopteris richardii.</title>
        <authorList>
            <person name="Marchant D.B."/>
            <person name="Chen G."/>
            <person name="Jenkins J."/>
            <person name="Shu S."/>
            <person name="Leebens-Mack J."/>
            <person name="Grimwood J."/>
            <person name="Schmutz J."/>
            <person name="Soltis P."/>
            <person name="Soltis D."/>
            <person name="Chen Z.-H."/>
        </authorList>
    </citation>
    <scope>NUCLEOTIDE SEQUENCE</scope>
    <source>
        <strain evidence="10">Whitten #5841</strain>
        <tissue evidence="10">Leaf</tissue>
    </source>
</reference>
<dbReference type="AlphaFoldDB" id="A0A8T2RT39"/>
<dbReference type="Gene3D" id="3.30.9.10">
    <property type="entry name" value="D-Amino Acid Oxidase, subunit A, domain 2"/>
    <property type="match status" value="1"/>
</dbReference>
<protein>
    <recommendedName>
        <fullName evidence="8">L-2-hydroxyglutarate dehydrogenase, mitochondrial</fullName>
        <ecNumber evidence="7">1.1.99.2</ecNumber>
    </recommendedName>
</protein>
<comment type="cofactor">
    <cofactor evidence="1">
        <name>FAD</name>
        <dbReference type="ChEBI" id="CHEBI:57692"/>
    </cofactor>
</comment>
<dbReference type="OrthoDB" id="498204at2759"/>
<accession>A0A8T2RT39</accession>
<feature type="domain" description="FAD dependent oxidoreductase" evidence="9">
    <location>
        <begin position="27"/>
        <end position="404"/>
    </location>
</feature>
<dbReference type="PANTHER" id="PTHR43104">
    <property type="entry name" value="L-2-HYDROXYGLUTARATE DEHYDROGENASE, MITOCHONDRIAL"/>
    <property type="match status" value="1"/>
</dbReference>
<keyword evidence="3" id="KW-0274">FAD</keyword>
<dbReference type="PANTHER" id="PTHR43104:SF4">
    <property type="entry name" value="L-2-HYDROXYGLUTARATE DEHYDROGENASE, MITOCHONDRIAL"/>
    <property type="match status" value="1"/>
</dbReference>
<evidence type="ECO:0000313" key="10">
    <source>
        <dbReference type="EMBL" id="KAH7299659.1"/>
    </source>
</evidence>
<name>A0A8T2RT39_CERRI</name>
<comment type="catalytic activity">
    <reaction evidence="5">
        <text>(S)-2-hydroxyglutarate + A = 2-oxoglutarate + AH2</text>
        <dbReference type="Rhea" id="RHEA:21252"/>
        <dbReference type="ChEBI" id="CHEBI:13193"/>
        <dbReference type="ChEBI" id="CHEBI:16782"/>
        <dbReference type="ChEBI" id="CHEBI:16810"/>
        <dbReference type="ChEBI" id="CHEBI:17499"/>
        <dbReference type="EC" id="1.1.99.2"/>
    </reaction>
</comment>
<evidence type="ECO:0000313" key="11">
    <source>
        <dbReference type="Proteomes" id="UP000825935"/>
    </source>
</evidence>
<dbReference type="InterPro" id="IPR006076">
    <property type="entry name" value="FAD-dep_OxRdtase"/>
</dbReference>
<evidence type="ECO:0000256" key="4">
    <source>
        <dbReference type="ARBA" id="ARBA00023002"/>
    </source>
</evidence>
<dbReference type="EMBL" id="CM035429">
    <property type="protein sequence ID" value="KAH7299659.1"/>
    <property type="molecule type" value="Genomic_DNA"/>
</dbReference>
<evidence type="ECO:0000256" key="2">
    <source>
        <dbReference type="ARBA" id="ARBA00022630"/>
    </source>
</evidence>
<dbReference type="GO" id="GO:0047545">
    <property type="term" value="F:(S)-2-hydroxyglutarate dehydrogenase activity"/>
    <property type="evidence" value="ECO:0007669"/>
    <property type="project" value="UniProtKB-EC"/>
</dbReference>
<evidence type="ECO:0000256" key="7">
    <source>
        <dbReference type="ARBA" id="ARBA00038878"/>
    </source>
</evidence>
<dbReference type="Proteomes" id="UP000825935">
    <property type="component" value="Chromosome 24"/>
</dbReference>
<comment type="caution">
    <text evidence="10">The sequence shown here is derived from an EMBL/GenBank/DDBJ whole genome shotgun (WGS) entry which is preliminary data.</text>
</comment>
<dbReference type="Gene3D" id="3.50.50.60">
    <property type="entry name" value="FAD/NAD(P)-binding domain"/>
    <property type="match status" value="1"/>
</dbReference>
<dbReference type="InterPro" id="IPR036188">
    <property type="entry name" value="FAD/NAD-bd_sf"/>
</dbReference>
<dbReference type="OMA" id="GVHFTRM"/>
<evidence type="ECO:0000256" key="6">
    <source>
        <dbReference type="ARBA" id="ARBA00037941"/>
    </source>
</evidence>
<organism evidence="10 11">
    <name type="scientific">Ceratopteris richardii</name>
    <name type="common">Triangle waterfern</name>
    <dbReference type="NCBI Taxonomy" id="49495"/>
    <lineage>
        <taxon>Eukaryota</taxon>
        <taxon>Viridiplantae</taxon>
        <taxon>Streptophyta</taxon>
        <taxon>Embryophyta</taxon>
        <taxon>Tracheophyta</taxon>
        <taxon>Polypodiopsida</taxon>
        <taxon>Polypodiidae</taxon>
        <taxon>Polypodiales</taxon>
        <taxon>Pteridineae</taxon>
        <taxon>Pteridaceae</taxon>
        <taxon>Parkerioideae</taxon>
        <taxon>Ceratopteris</taxon>
    </lineage>
</organism>
<dbReference type="SUPFAM" id="SSF51905">
    <property type="entry name" value="FAD/NAD(P)-binding domain"/>
    <property type="match status" value="1"/>
</dbReference>
<sequence>MWRTWRCLGRGLHTCDKWAHAPKEKVDCVVVGAGVVGLAIARAMAMRGREVLVVESGPTFGTGTSSRNSEVIHAGIYYPANSLKALLCVEGRKSLYSYCEEHNVPHKRIGKIIVATHPSQMSALEAIREKAHKNGVTDLRFMSDTQVFSTEPNLNCVKALWSPSTGIIDSHTYMMCLQADAELHGATFAFNSSVLEGNVSSEGIEMLVCSSEPSTVHDQADENSIILCAKTVINSAGLHATSLARRLRGFPATFVPKSYFARGCYFSLVGLKPPFSHLVYPIPEKGGLGVHVTLDLSGQIRFGPDVEWLDLDSDAIYEHEFDFSVDSKRAEKFYPEIRKYYPALPDGSLKADYSGIRPKLAGPLDPPADFVIQGQRDHGISSLVNLFGIESPGLTASLAIADRVCTMLCEGK</sequence>
<evidence type="ECO:0000256" key="3">
    <source>
        <dbReference type="ARBA" id="ARBA00022827"/>
    </source>
</evidence>
<proteinExistence type="inferred from homology"/>
<keyword evidence="11" id="KW-1185">Reference proteome</keyword>
<comment type="similarity">
    <text evidence="6">Belongs to the L2HGDH family.</text>
</comment>
<keyword evidence="4" id="KW-0560">Oxidoreductase</keyword>
<dbReference type="Pfam" id="PF01266">
    <property type="entry name" value="DAO"/>
    <property type="match status" value="1"/>
</dbReference>
<keyword evidence="2" id="KW-0285">Flavoprotein</keyword>
<evidence type="ECO:0000259" key="9">
    <source>
        <dbReference type="Pfam" id="PF01266"/>
    </source>
</evidence>